<keyword evidence="3" id="KW-0269">Exonuclease</keyword>
<accession>A0A1J1H2A7</accession>
<sequence>MFRYFNINKIFKREINNISYGYLSLPINSKIAHYFENLKKNIIYINDSKNCREHINEIRKNLNEKINFIGLDVEGYKIGKNGIVSIIQICTEDIYIFDLYRCDNTYLFIMYLKELLENEKIIKITHDCREDCSILYNQYNINLNNIFDTQVAYNLFLKKKKKELYQISYDDLLFKCLLLNNNQKIYFHKIISLDKKIYLKRPISKELIQYAIQDVLYLKSLMLILIDKLSNIDEKNNTFSDLNTEKKNVNNLDTHKIDLIKYVIKNSQKYINYQFLNSHIKNEKKLQKGMLIDGMIVSCNNLKIYVKLNLSKNGVITNYLNHKYEIGDIVKCIILGFSGNNYINLGFSNPSIDKINE</sequence>
<dbReference type="KEGG" id="prel:PRELSG_0417100"/>
<evidence type="ECO:0000313" key="4">
    <source>
        <dbReference type="Proteomes" id="UP000220158"/>
    </source>
</evidence>
<dbReference type="InterPro" id="IPR012337">
    <property type="entry name" value="RNaseH-like_sf"/>
</dbReference>
<protein>
    <submittedName>
        <fullName evidence="3">3'-5' exonuclease, putative</fullName>
    </submittedName>
</protein>
<gene>
    <name evidence="3" type="ORF">PRELSG_0417100</name>
</gene>
<dbReference type="RefSeq" id="XP_028531830.1">
    <property type="nucleotide sequence ID" value="XM_028680321.1"/>
</dbReference>
<dbReference type="SMART" id="SM00474">
    <property type="entry name" value="35EXOc"/>
    <property type="match status" value="1"/>
</dbReference>
<dbReference type="GO" id="GO:0008408">
    <property type="term" value="F:3'-5' exonuclease activity"/>
    <property type="evidence" value="ECO:0007669"/>
    <property type="project" value="InterPro"/>
</dbReference>
<dbReference type="PANTHER" id="PTHR46814">
    <property type="entry name" value="EGALITARIAN, ISOFORM B"/>
    <property type="match status" value="1"/>
</dbReference>
<keyword evidence="3" id="KW-0378">Hydrolase</keyword>
<feature type="domain" description="S1 motif" evidence="1">
    <location>
        <begin position="287"/>
        <end position="348"/>
    </location>
</feature>
<keyword evidence="3" id="KW-0540">Nuclease</keyword>
<dbReference type="VEuPathDB" id="PlasmoDB:PRELSG_0417100"/>
<dbReference type="PANTHER" id="PTHR46814:SF1">
    <property type="entry name" value="EGALITARIAN, ISOFORM B"/>
    <property type="match status" value="1"/>
</dbReference>
<dbReference type="OMA" id="ITHDCRE"/>
<dbReference type="Pfam" id="PF01612">
    <property type="entry name" value="DNA_pol_A_exo1"/>
    <property type="match status" value="1"/>
</dbReference>
<evidence type="ECO:0000259" key="2">
    <source>
        <dbReference type="SMART" id="SM00474"/>
    </source>
</evidence>
<dbReference type="AlphaFoldDB" id="A0A1J1H2A7"/>
<dbReference type="Gene3D" id="3.30.420.10">
    <property type="entry name" value="Ribonuclease H-like superfamily/Ribonuclease H"/>
    <property type="match status" value="1"/>
</dbReference>
<dbReference type="GeneID" id="39734921"/>
<evidence type="ECO:0000313" key="3">
    <source>
        <dbReference type="EMBL" id="CRG98821.1"/>
    </source>
</evidence>
<proteinExistence type="predicted"/>
<dbReference type="SUPFAM" id="SSF50249">
    <property type="entry name" value="Nucleic acid-binding proteins"/>
    <property type="match status" value="1"/>
</dbReference>
<organism evidence="3 4">
    <name type="scientific">Plasmodium relictum</name>
    <dbReference type="NCBI Taxonomy" id="85471"/>
    <lineage>
        <taxon>Eukaryota</taxon>
        <taxon>Sar</taxon>
        <taxon>Alveolata</taxon>
        <taxon>Apicomplexa</taxon>
        <taxon>Aconoidasida</taxon>
        <taxon>Haemosporida</taxon>
        <taxon>Plasmodiidae</taxon>
        <taxon>Plasmodium</taxon>
        <taxon>Plasmodium (Haemamoeba)</taxon>
    </lineage>
</organism>
<dbReference type="InterPro" id="IPR036397">
    <property type="entry name" value="RNaseH_sf"/>
</dbReference>
<dbReference type="InterPro" id="IPR002562">
    <property type="entry name" value="3'-5'_exonuclease_dom"/>
</dbReference>
<dbReference type="EMBL" id="LN835299">
    <property type="protein sequence ID" value="CRG98821.1"/>
    <property type="molecule type" value="Genomic_DNA"/>
</dbReference>
<feature type="domain" description="3'-5' exonuclease" evidence="2">
    <location>
        <begin position="42"/>
        <end position="230"/>
    </location>
</feature>
<dbReference type="GO" id="GO:0006139">
    <property type="term" value="P:nucleobase-containing compound metabolic process"/>
    <property type="evidence" value="ECO:0007669"/>
    <property type="project" value="InterPro"/>
</dbReference>
<dbReference type="InterPro" id="IPR012340">
    <property type="entry name" value="NA-bd_OB-fold"/>
</dbReference>
<reference evidence="3 4" key="1">
    <citation type="submission" date="2015-04" db="EMBL/GenBank/DDBJ databases">
        <authorList>
            <consortium name="Pathogen Informatics"/>
        </authorList>
    </citation>
    <scope>NUCLEOTIDE SEQUENCE [LARGE SCALE GENOMIC DNA]</scope>
    <source>
        <strain evidence="3 4">SGS1</strain>
    </source>
</reference>
<evidence type="ECO:0000259" key="1">
    <source>
        <dbReference type="SMART" id="SM00316"/>
    </source>
</evidence>
<dbReference type="SUPFAM" id="SSF53098">
    <property type="entry name" value="Ribonuclease H-like"/>
    <property type="match status" value="1"/>
</dbReference>
<dbReference type="SMART" id="SM00316">
    <property type="entry name" value="S1"/>
    <property type="match status" value="1"/>
</dbReference>
<dbReference type="OrthoDB" id="368776at2759"/>
<dbReference type="InterPro" id="IPR003029">
    <property type="entry name" value="S1_domain"/>
</dbReference>
<name>A0A1J1H2A7_PLARL</name>
<dbReference type="Proteomes" id="UP000220158">
    <property type="component" value="Chromosome 4"/>
</dbReference>
<dbReference type="GO" id="GO:0003676">
    <property type="term" value="F:nucleic acid binding"/>
    <property type="evidence" value="ECO:0007669"/>
    <property type="project" value="InterPro"/>
</dbReference>
<keyword evidence="4" id="KW-1185">Reference proteome</keyword>